<evidence type="ECO:0000313" key="4">
    <source>
        <dbReference type="Proteomes" id="UP000631553"/>
    </source>
</evidence>
<name>A0ABX2RU12_9ACTN</name>
<comment type="caution">
    <text evidence="3">The sequence shown here is derived from an EMBL/GenBank/DDBJ whole genome shotgun (WGS) entry which is preliminary data.</text>
</comment>
<dbReference type="InterPro" id="IPR029016">
    <property type="entry name" value="GAF-like_dom_sf"/>
</dbReference>
<keyword evidence="4" id="KW-1185">Reference proteome</keyword>
<sequence>MAGDARVRESVELALTVSERLAERDRRERELTALYETAGDLSSLRDVEEVLQAIVARARGLLGTEAAYLMLIDEQRGDTYVRVTDGIHTEAFKTARLAMGAGLGGLVAQTRQPYATPDYPHDKRFVHTVDEVVGGEGLIAVLGVPLLLREKVIGVLFAANRRERPFADAEVALLISLATHAAIAIETASLFADVRAHSDLMERAANVHERLTTVAAQGGQLPEVAAVVAEVLGAGVFVADPGLRVLASAGPVGSAAGEPVTGDVAKTCRSAIATRATAATPEGCAAPVVAGSQVLAVLVACRGDLGVADQRTVERAALVAAILLLTERQLAEAEHRVRGDLLTELLADAQPDPDGLRRRARLLGWDLDRPHVVVVAYPERAEDRRVLASALGSWAAQCGGLCGEHGRDVVVLLPGTDPASAAPAAVDRLRRAVAAPVTVGAAGLGEGPAGLRDAHRDARHCVDVLCALGKAGTAASPPDLGAFGLLFGPAGRERVAAFVQRTLGAVVDYDTQRGSELLRTVEAYFDADGSHVRAAAALFIHVNTLYQRIERISALLGEGWRTGENALQIQLAVKLHRIVNFTDQPPG</sequence>
<protein>
    <submittedName>
        <fullName evidence="3">GAF domain-containing protein</fullName>
    </submittedName>
</protein>
<reference evidence="3 4" key="1">
    <citation type="submission" date="2020-07" db="EMBL/GenBank/DDBJ databases">
        <title>Sequencing the genomes of 1000 actinobacteria strains.</title>
        <authorList>
            <person name="Klenk H.-P."/>
        </authorList>
    </citation>
    <scope>NUCLEOTIDE SEQUENCE [LARGE SCALE GENOMIC DNA]</scope>
    <source>
        <strain evidence="3 4">DSM 43814</strain>
    </source>
</reference>
<evidence type="ECO:0000313" key="3">
    <source>
        <dbReference type="EMBL" id="NYF60033.1"/>
    </source>
</evidence>
<dbReference type="InterPro" id="IPR051448">
    <property type="entry name" value="CdaR-like_regulators"/>
</dbReference>
<dbReference type="InterPro" id="IPR003018">
    <property type="entry name" value="GAF"/>
</dbReference>
<dbReference type="SMART" id="SM00065">
    <property type="entry name" value="GAF"/>
    <property type="match status" value="1"/>
</dbReference>
<dbReference type="Pfam" id="PF01590">
    <property type="entry name" value="GAF"/>
    <property type="match status" value="1"/>
</dbReference>
<dbReference type="RefSeq" id="WP_179805607.1">
    <property type="nucleotide sequence ID" value="NZ_JACCCQ010000001.1"/>
</dbReference>
<dbReference type="Gene3D" id="1.10.10.2840">
    <property type="entry name" value="PucR C-terminal helix-turn-helix domain"/>
    <property type="match status" value="1"/>
</dbReference>
<gene>
    <name evidence="3" type="ORF">HDA35_005864</name>
</gene>
<dbReference type="Gene3D" id="3.30.450.40">
    <property type="match status" value="1"/>
</dbReference>
<dbReference type="InterPro" id="IPR042070">
    <property type="entry name" value="PucR_C-HTH_sf"/>
</dbReference>
<dbReference type="PANTHER" id="PTHR33744:SF1">
    <property type="entry name" value="DNA-BINDING TRANSCRIPTIONAL ACTIVATOR ADER"/>
    <property type="match status" value="1"/>
</dbReference>
<dbReference type="PANTHER" id="PTHR33744">
    <property type="entry name" value="CARBOHYDRATE DIACID REGULATOR"/>
    <property type="match status" value="1"/>
</dbReference>
<comment type="similarity">
    <text evidence="1">Belongs to the CdaR family.</text>
</comment>
<evidence type="ECO:0000256" key="1">
    <source>
        <dbReference type="ARBA" id="ARBA00006754"/>
    </source>
</evidence>
<accession>A0ABX2RU12</accession>
<dbReference type="InterPro" id="IPR025736">
    <property type="entry name" value="PucR_C-HTH_dom"/>
</dbReference>
<dbReference type="Proteomes" id="UP000631553">
    <property type="component" value="Unassembled WGS sequence"/>
</dbReference>
<evidence type="ECO:0000259" key="2">
    <source>
        <dbReference type="SMART" id="SM00065"/>
    </source>
</evidence>
<dbReference type="InterPro" id="IPR041522">
    <property type="entry name" value="CdaR_GGDEF"/>
</dbReference>
<feature type="domain" description="GAF" evidence="2">
    <location>
        <begin position="46"/>
        <end position="195"/>
    </location>
</feature>
<dbReference type="Pfam" id="PF13556">
    <property type="entry name" value="HTH_30"/>
    <property type="match status" value="1"/>
</dbReference>
<proteinExistence type="inferred from homology"/>
<organism evidence="3 4">
    <name type="scientific">Micromonospora purpureochromogenes</name>
    <dbReference type="NCBI Taxonomy" id="47872"/>
    <lineage>
        <taxon>Bacteria</taxon>
        <taxon>Bacillati</taxon>
        <taxon>Actinomycetota</taxon>
        <taxon>Actinomycetes</taxon>
        <taxon>Micromonosporales</taxon>
        <taxon>Micromonosporaceae</taxon>
        <taxon>Micromonospora</taxon>
    </lineage>
</organism>
<dbReference type="EMBL" id="JACCCQ010000001">
    <property type="protein sequence ID" value="NYF60033.1"/>
    <property type="molecule type" value="Genomic_DNA"/>
</dbReference>
<dbReference type="Pfam" id="PF17853">
    <property type="entry name" value="GGDEF_2"/>
    <property type="match status" value="1"/>
</dbReference>
<dbReference type="SUPFAM" id="SSF55781">
    <property type="entry name" value="GAF domain-like"/>
    <property type="match status" value="1"/>
</dbReference>